<comment type="caution">
    <text evidence="1">The sequence shown here is derived from an EMBL/GenBank/DDBJ whole genome shotgun (WGS) entry which is preliminary data.</text>
</comment>
<name>A0ACC1YFB8_MELAZ</name>
<proteinExistence type="predicted"/>
<accession>A0ACC1YFB8</accession>
<reference evidence="1 2" key="1">
    <citation type="journal article" date="2023" name="Science">
        <title>Complex scaffold remodeling in plant triterpene biosynthesis.</title>
        <authorList>
            <person name="De La Pena R."/>
            <person name="Hodgson H."/>
            <person name="Liu J.C."/>
            <person name="Stephenson M.J."/>
            <person name="Martin A.C."/>
            <person name="Owen C."/>
            <person name="Harkess A."/>
            <person name="Leebens-Mack J."/>
            <person name="Jimenez L.E."/>
            <person name="Osbourn A."/>
            <person name="Sattely E.S."/>
        </authorList>
    </citation>
    <scope>NUCLEOTIDE SEQUENCE [LARGE SCALE GENOMIC DNA]</scope>
    <source>
        <strain evidence="2">cv. JPN11</strain>
        <tissue evidence="1">Leaf</tissue>
    </source>
</reference>
<organism evidence="1 2">
    <name type="scientific">Melia azedarach</name>
    <name type="common">Chinaberry tree</name>
    <dbReference type="NCBI Taxonomy" id="155640"/>
    <lineage>
        <taxon>Eukaryota</taxon>
        <taxon>Viridiplantae</taxon>
        <taxon>Streptophyta</taxon>
        <taxon>Embryophyta</taxon>
        <taxon>Tracheophyta</taxon>
        <taxon>Spermatophyta</taxon>
        <taxon>Magnoliopsida</taxon>
        <taxon>eudicotyledons</taxon>
        <taxon>Gunneridae</taxon>
        <taxon>Pentapetalae</taxon>
        <taxon>rosids</taxon>
        <taxon>malvids</taxon>
        <taxon>Sapindales</taxon>
        <taxon>Meliaceae</taxon>
        <taxon>Melia</taxon>
    </lineage>
</organism>
<sequence length="381" mass="42639">MITDRSNYDGLTTIKELDFFSMHSNDNDHPAKIDQLQTSHICPSPSDKLFTNFTVGEKLLTLNTVTAQPLKNEDRNHPNLTQLLRKLQVEVEKSKEENKNLRSTLDLIKNKYEALQSQLLSAMHRPVASNSRGDQLQDERNDGGDVPAPSTMRFLDHDQVPLEEEMGISDRHPWQYSDKKTAERLMSSSTINVDAMRRDCQSIINQVGKKRISRSDDANYTAKNDQEELLPYRKARVSIRARSVAPMLSDGCQWRKYGQKTAKGNPCPRAYYRCSLDTGCPVRKQVQRCAEDKTILITTYEGNHNHPLPPAATAMAFITSAAANMLVSDSILSNSGIISALPNYHASTFATLSTSTPHPTITLDLTPTNNPASTLFNDANF</sequence>
<dbReference type="Proteomes" id="UP001164539">
    <property type="component" value="Chromosome 3"/>
</dbReference>
<gene>
    <name evidence="1" type="ORF">OWV82_005464</name>
</gene>
<dbReference type="EMBL" id="CM051396">
    <property type="protein sequence ID" value="KAJ4721864.1"/>
    <property type="molecule type" value="Genomic_DNA"/>
</dbReference>
<protein>
    <submittedName>
        <fullName evidence="1">WRKY transcription factor</fullName>
    </submittedName>
</protein>
<evidence type="ECO:0000313" key="2">
    <source>
        <dbReference type="Proteomes" id="UP001164539"/>
    </source>
</evidence>
<evidence type="ECO:0000313" key="1">
    <source>
        <dbReference type="EMBL" id="KAJ4721864.1"/>
    </source>
</evidence>
<keyword evidence="2" id="KW-1185">Reference proteome</keyword>